<dbReference type="EMBL" id="MF185717">
    <property type="protein sequence ID" value="ASM62601.1"/>
    <property type="molecule type" value="Genomic_DNA"/>
</dbReference>
<organism evidence="1 2">
    <name type="scientific">Mycobacterium phage AlleyCat</name>
    <dbReference type="NCBI Taxonomy" id="2015840"/>
    <lineage>
        <taxon>Viruses</taxon>
        <taxon>Duplodnaviria</taxon>
        <taxon>Heunggongvirae</taxon>
        <taxon>Uroviricota</taxon>
        <taxon>Caudoviricetes</taxon>
        <taxon>Weiservirinae</taxon>
        <taxon>Kratiovirus</taxon>
        <taxon>Kratiovirus larva</taxon>
    </lineage>
</organism>
<protein>
    <submittedName>
        <fullName evidence="1">Uncharacterized protein</fullName>
    </submittedName>
</protein>
<evidence type="ECO:0000313" key="2">
    <source>
        <dbReference type="Proteomes" id="UP000222954"/>
    </source>
</evidence>
<accession>A0A221J7C4</accession>
<dbReference type="Proteomes" id="UP000222954">
    <property type="component" value="Genome"/>
</dbReference>
<gene>
    <name evidence="1" type="primary">95</name>
    <name evidence="1" type="ORF">SEA_ALLEYCAT_95</name>
</gene>
<sequence length="103" mass="11461">MNATTIDATDITPIDRDTYTGRWMVTRKDGSQLGCQPAAWLAAHIGEGNTGVLWEYSGRTYDGRLLFVRTRFVSRGGKLVGYDADGVCKVVHPACRHVRFLSR</sequence>
<evidence type="ECO:0000313" key="1">
    <source>
        <dbReference type="EMBL" id="ASM62601.1"/>
    </source>
</evidence>
<reference evidence="1 2" key="1">
    <citation type="submission" date="2017-06" db="EMBL/GenBank/DDBJ databases">
        <authorList>
            <person name="Thomas J.E."/>
            <person name="Ahmed T."/>
            <person name="Alexander K.L."/>
            <person name="Biddle J.M."/>
            <person name="Daniels M.K."/>
            <person name="Rowlett J.R."/>
            <person name="Senay T.E."/>
            <person name="Rinehart C.A."/>
            <person name="King R.A."/>
            <person name="Staples A.K."/>
            <person name="Rowland N.S."/>
            <person name="Gaffney B.L."/>
            <person name="Stoner T.H."/>
            <person name="Garlena R.A."/>
            <person name="Russell D.A."/>
            <person name="Pope W.H."/>
            <person name="Jacobs-Sera D."/>
            <person name="Hatfull G.F."/>
        </authorList>
    </citation>
    <scope>NUCLEOTIDE SEQUENCE [LARGE SCALE GENOMIC DNA]</scope>
</reference>
<name>A0A221J7C4_9CAUD</name>
<proteinExistence type="predicted"/>